<reference evidence="2 3" key="1">
    <citation type="submission" date="2020-03" db="EMBL/GenBank/DDBJ databases">
        <title>Vagococcus sp. nov., isolated from beetles.</title>
        <authorList>
            <person name="Hyun D.-W."/>
            <person name="Bae J.-W."/>
        </authorList>
    </citation>
    <scope>NUCLEOTIDE SEQUENCE [LARGE SCALE GENOMIC DNA]</scope>
    <source>
        <strain evidence="2 3">HDW17B</strain>
    </source>
</reference>
<organism evidence="2 3">
    <name type="scientific">Vagococcus hydrophili</name>
    <dbReference type="NCBI Taxonomy" id="2714947"/>
    <lineage>
        <taxon>Bacteria</taxon>
        <taxon>Bacillati</taxon>
        <taxon>Bacillota</taxon>
        <taxon>Bacilli</taxon>
        <taxon>Lactobacillales</taxon>
        <taxon>Enterococcaceae</taxon>
        <taxon>Vagococcus</taxon>
    </lineage>
</organism>
<protein>
    <submittedName>
        <fullName evidence="2">Helix-turn-helix transcriptional regulator</fullName>
    </submittedName>
</protein>
<proteinExistence type="predicted"/>
<dbReference type="AlphaFoldDB" id="A0A6G8ASC1"/>
<dbReference type="Gene3D" id="1.10.260.40">
    <property type="entry name" value="lambda repressor-like DNA-binding domains"/>
    <property type="match status" value="1"/>
</dbReference>
<sequence>MSGINDMIQELSQDKEFKEAYEQEQTKLDIAVQVMKLREELNMTQREMASLVGKPQSTIARIESGNMNPSIKILNEIAERSGKKLTLSFN</sequence>
<dbReference type="SUPFAM" id="SSF47413">
    <property type="entry name" value="lambda repressor-like DNA-binding domains"/>
    <property type="match status" value="1"/>
</dbReference>
<dbReference type="RefSeq" id="WP_166034129.1">
    <property type="nucleotide sequence ID" value="NZ_CP049887.1"/>
</dbReference>
<evidence type="ECO:0000259" key="1">
    <source>
        <dbReference type="PROSITE" id="PS50943"/>
    </source>
</evidence>
<accession>A0A6G8ASC1</accession>
<name>A0A6G8ASC1_9ENTE</name>
<dbReference type="GO" id="GO:0003677">
    <property type="term" value="F:DNA binding"/>
    <property type="evidence" value="ECO:0007669"/>
    <property type="project" value="InterPro"/>
</dbReference>
<keyword evidence="3" id="KW-1185">Reference proteome</keyword>
<dbReference type="Pfam" id="PF01381">
    <property type="entry name" value="HTH_3"/>
    <property type="match status" value="1"/>
</dbReference>
<dbReference type="EMBL" id="CP049887">
    <property type="protein sequence ID" value="QIL47964.1"/>
    <property type="molecule type" value="Genomic_DNA"/>
</dbReference>
<feature type="domain" description="HTH cro/C1-type" evidence="1">
    <location>
        <begin position="36"/>
        <end position="88"/>
    </location>
</feature>
<evidence type="ECO:0000313" key="3">
    <source>
        <dbReference type="Proteomes" id="UP000501747"/>
    </source>
</evidence>
<dbReference type="InterPro" id="IPR010982">
    <property type="entry name" value="Lambda_DNA-bd_dom_sf"/>
</dbReference>
<dbReference type="KEGG" id="vhy:G7082_05160"/>
<dbReference type="InterPro" id="IPR001387">
    <property type="entry name" value="Cro/C1-type_HTH"/>
</dbReference>
<dbReference type="PROSITE" id="PS50943">
    <property type="entry name" value="HTH_CROC1"/>
    <property type="match status" value="1"/>
</dbReference>
<dbReference type="SMART" id="SM00530">
    <property type="entry name" value="HTH_XRE"/>
    <property type="match status" value="1"/>
</dbReference>
<dbReference type="CDD" id="cd00093">
    <property type="entry name" value="HTH_XRE"/>
    <property type="match status" value="1"/>
</dbReference>
<gene>
    <name evidence="2" type="ORF">G7082_05160</name>
</gene>
<dbReference type="Proteomes" id="UP000501747">
    <property type="component" value="Chromosome"/>
</dbReference>
<evidence type="ECO:0000313" key="2">
    <source>
        <dbReference type="EMBL" id="QIL47964.1"/>
    </source>
</evidence>